<comment type="caution">
    <text evidence="4">The sequence shown here is derived from an EMBL/GenBank/DDBJ whole genome shotgun (WGS) entry which is preliminary data.</text>
</comment>
<reference evidence="4" key="2">
    <citation type="submission" date="2021-01" db="EMBL/GenBank/DDBJ databases">
        <authorList>
            <person name="Schikora-Tamarit M.A."/>
        </authorList>
    </citation>
    <scope>NUCLEOTIDE SEQUENCE</scope>
    <source>
        <strain evidence="4">CBS6075</strain>
    </source>
</reference>
<accession>A0A9P8T3W2</accession>
<evidence type="ECO:0000256" key="1">
    <source>
        <dbReference type="SAM" id="MobiDB-lite"/>
    </source>
</evidence>
<evidence type="ECO:0000313" key="5">
    <source>
        <dbReference type="Proteomes" id="UP000769157"/>
    </source>
</evidence>
<keyword evidence="2" id="KW-0812">Transmembrane</keyword>
<name>A0A9P8T3W2_9ASCO</name>
<keyword evidence="5" id="KW-1185">Reference proteome</keyword>
<dbReference type="Proteomes" id="UP000769157">
    <property type="component" value="Unassembled WGS sequence"/>
</dbReference>
<dbReference type="GeneID" id="70236537"/>
<keyword evidence="3" id="KW-0732">Signal</keyword>
<reference evidence="4" key="1">
    <citation type="journal article" date="2021" name="Open Biol.">
        <title>Shared evolutionary footprints suggest mitochondrial oxidative damage underlies multiple complex I losses in fungi.</title>
        <authorList>
            <person name="Schikora-Tamarit M.A."/>
            <person name="Marcet-Houben M."/>
            <person name="Nosek J."/>
            <person name="Gabaldon T."/>
        </authorList>
    </citation>
    <scope>NUCLEOTIDE SEQUENCE</scope>
    <source>
        <strain evidence="4">CBS6075</strain>
    </source>
</reference>
<dbReference type="OrthoDB" id="10500372at2759"/>
<gene>
    <name evidence="4" type="ORF">OGAPHI_004572</name>
</gene>
<evidence type="ECO:0000256" key="2">
    <source>
        <dbReference type="SAM" id="Phobius"/>
    </source>
</evidence>
<organism evidence="4 5">
    <name type="scientific">Ogataea philodendri</name>
    <dbReference type="NCBI Taxonomy" id="1378263"/>
    <lineage>
        <taxon>Eukaryota</taxon>
        <taxon>Fungi</taxon>
        <taxon>Dikarya</taxon>
        <taxon>Ascomycota</taxon>
        <taxon>Saccharomycotina</taxon>
        <taxon>Pichiomycetes</taxon>
        <taxon>Pichiales</taxon>
        <taxon>Pichiaceae</taxon>
        <taxon>Ogataea</taxon>
    </lineage>
</organism>
<proteinExistence type="predicted"/>
<keyword evidence="2" id="KW-0472">Membrane</keyword>
<protein>
    <submittedName>
        <fullName evidence="4">Uncharacterized protein</fullName>
    </submittedName>
</protein>
<dbReference type="EMBL" id="JAEUBE010000327">
    <property type="protein sequence ID" value="KAH3664221.1"/>
    <property type="molecule type" value="Genomic_DNA"/>
</dbReference>
<feature type="signal peptide" evidence="3">
    <location>
        <begin position="1"/>
        <end position="23"/>
    </location>
</feature>
<evidence type="ECO:0000256" key="3">
    <source>
        <dbReference type="SAM" id="SignalP"/>
    </source>
</evidence>
<feature type="transmembrane region" description="Helical" evidence="2">
    <location>
        <begin position="486"/>
        <end position="515"/>
    </location>
</feature>
<dbReference type="AlphaFoldDB" id="A0A9P8T3W2"/>
<feature type="region of interest" description="Disordered" evidence="1">
    <location>
        <begin position="426"/>
        <end position="458"/>
    </location>
</feature>
<feature type="chain" id="PRO_5040333064" evidence="3">
    <location>
        <begin position="24"/>
        <end position="536"/>
    </location>
</feature>
<evidence type="ECO:0000313" key="4">
    <source>
        <dbReference type="EMBL" id="KAH3664221.1"/>
    </source>
</evidence>
<dbReference type="RefSeq" id="XP_046060493.1">
    <property type="nucleotide sequence ID" value="XM_046205665.1"/>
</dbReference>
<keyword evidence="2" id="KW-1133">Transmembrane helix</keyword>
<sequence>MDQTLLGGLGVCCQFLLLGTGLGDIVRTGRNLLELGHKEPVNVVCMWIVSSCERELLVEVFSSVRCECGLSNGQTCVDEFHVWSFTQSVIDNGLVLINSNGTRGVHNHSSRSGMRVDRVDGRQQQLFLEMRNLDKVFLCSVDLDVLVLGNDSCSGTWGVQQHSVEATNHFRKLARVVVTNDSVGATQTVDVGNQRLGSGLVGVVGKHTPGVLHQCRDVCGFSSWSSSHVQHTLVFLRVQGHHRQERRGRLQNVMSGQVFWSGSDRDLRIKDLQPDLGPCSNRLQIDSLVDQSLCQLSASGHQRVCSDTHWSVDLVGLEELDGFRWREQVEQFLGQKRCVAKILTNVTYQPIHSEPPVFISSSSCSVGRTLALGFFMLSSNNSSSASCCSCNASSSNFLEYSSMLAALMASMSSLSSSENIGLSLSSSSESTNSSCKSSSSSSSNCSNPCRSSSSSSSKSDFLAAESSSRSTSGRSFGSSYSSSSTAFLALLAVFFTGFSSGTAFRFVSFLAGFFWNSSKEGGIPCLFLARLPISSR</sequence>